<dbReference type="EMBL" id="JBHDLJ010000002">
    <property type="protein sequence ID" value="MFB0833526.1"/>
    <property type="molecule type" value="Genomic_DNA"/>
</dbReference>
<accession>A0ABV4UJS4</accession>
<dbReference type="Gene3D" id="3.10.20.30">
    <property type="match status" value="1"/>
</dbReference>
<keyword evidence="2" id="KW-1185">Reference proteome</keyword>
<dbReference type="Proteomes" id="UP001575652">
    <property type="component" value="Unassembled WGS sequence"/>
</dbReference>
<organism evidence="1 2">
    <name type="scientific">Arthrobacter halodurans</name>
    <dbReference type="NCBI Taxonomy" id="516699"/>
    <lineage>
        <taxon>Bacteria</taxon>
        <taxon>Bacillati</taxon>
        <taxon>Actinomycetota</taxon>
        <taxon>Actinomycetes</taxon>
        <taxon>Micrococcales</taxon>
        <taxon>Micrococcaceae</taxon>
        <taxon>Arthrobacter</taxon>
    </lineage>
</organism>
<dbReference type="InterPro" id="IPR003749">
    <property type="entry name" value="ThiS/MoaD-like"/>
</dbReference>
<dbReference type="PANTHER" id="PTHR38031">
    <property type="entry name" value="SULFUR CARRIER PROTEIN SLR0821-RELATED"/>
    <property type="match status" value="1"/>
</dbReference>
<gene>
    <name evidence="1" type="ORF">ACETWP_02915</name>
</gene>
<comment type="caution">
    <text evidence="1">The sequence shown here is derived from an EMBL/GenBank/DDBJ whole genome shotgun (WGS) entry which is preliminary data.</text>
</comment>
<dbReference type="Pfam" id="PF02597">
    <property type="entry name" value="ThiS"/>
    <property type="match status" value="1"/>
</dbReference>
<dbReference type="InterPro" id="IPR052045">
    <property type="entry name" value="Sulfur_Carrier/Prot_Modifier"/>
</dbReference>
<dbReference type="SUPFAM" id="SSF54285">
    <property type="entry name" value="MoaD/ThiS"/>
    <property type="match status" value="1"/>
</dbReference>
<protein>
    <submittedName>
        <fullName evidence="1">MoaD/ThiS family protein</fullName>
    </submittedName>
</protein>
<dbReference type="InterPro" id="IPR012675">
    <property type="entry name" value="Beta-grasp_dom_sf"/>
</dbReference>
<name>A0ABV4UJS4_9MICC</name>
<dbReference type="PANTHER" id="PTHR38031:SF1">
    <property type="entry name" value="SULFUR CARRIER PROTEIN CYSO"/>
    <property type="match status" value="1"/>
</dbReference>
<proteinExistence type="predicted"/>
<dbReference type="InterPro" id="IPR016155">
    <property type="entry name" value="Mopterin_synth/thiamin_S_b"/>
</dbReference>
<dbReference type="RefSeq" id="WP_373970695.1">
    <property type="nucleotide sequence ID" value="NZ_JBHDLJ010000002.1"/>
</dbReference>
<evidence type="ECO:0000313" key="2">
    <source>
        <dbReference type="Proteomes" id="UP001575652"/>
    </source>
</evidence>
<sequence>MATVTLEVPAVLAPTVGGRRVLEVECEDGASVGAVLDRVSARFPVFARRIRDETGSVRRFANVFVGSDNIRDLAGLDTPAPAGARIMVIQSVAGG</sequence>
<evidence type="ECO:0000313" key="1">
    <source>
        <dbReference type="EMBL" id="MFB0833526.1"/>
    </source>
</evidence>
<reference evidence="1 2" key="1">
    <citation type="submission" date="2024-09" db="EMBL/GenBank/DDBJ databases">
        <authorList>
            <person name="Salinas-Garcia M.A."/>
            <person name="Prieme A."/>
        </authorList>
    </citation>
    <scope>NUCLEOTIDE SEQUENCE [LARGE SCALE GENOMIC DNA]</scope>
    <source>
        <strain evidence="1 2">DSM 21081</strain>
    </source>
</reference>